<feature type="compositionally biased region" description="Low complexity" evidence="1">
    <location>
        <begin position="37"/>
        <end position="52"/>
    </location>
</feature>
<feature type="region of interest" description="Disordered" evidence="1">
    <location>
        <begin position="1"/>
        <end position="84"/>
    </location>
</feature>
<dbReference type="InParanoid" id="A0A409YHS6"/>
<dbReference type="AlphaFoldDB" id="A0A409YHS6"/>
<dbReference type="PROSITE" id="PS50181">
    <property type="entry name" value="FBOX"/>
    <property type="match status" value="1"/>
</dbReference>
<name>A0A409YHS6_9AGAR</name>
<evidence type="ECO:0000313" key="4">
    <source>
        <dbReference type="Proteomes" id="UP000284706"/>
    </source>
</evidence>
<comment type="caution">
    <text evidence="3">The sequence shown here is derived from an EMBL/GenBank/DDBJ whole genome shotgun (WGS) entry which is preliminary data.</text>
</comment>
<feature type="domain" description="F-box" evidence="2">
    <location>
        <begin position="85"/>
        <end position="134"/>
    </location>
</feature>
<sequence length="757" mass="84918">MPPRATRSTARKKPEDTADEDVEVLSDNLEERDESSVEGVSEAESEYGPGTKSKSKAPPKKRAKTSRIPTENSPAKKAPRGKKSLSLLPTMPLDVLYEIFGNLSPKDIFNLAKTNKAFRQTLLSPNATTVWISARQRFGAPDPPEDMSEIAWAALLFGTSCQKCGAKNIRKVDFMLRLRVCTNCKKNHFVVESRFKTLFPDIDRSVLELIPYTNTGGWSHGYASNSRFFWDADIHSMIRKLAVFEDDVHRRRLNAAKKLADFKMERMARVTEIKDTAAEYGTWLSASEMERYKASVALVKQRKEAIVERFIELGYAEADVSGLTYRKEFQGTTQLTDRIWNRIRPLLEPEIAARKAKRLEEEFAKIQRNRRGIVDDLYKSYKASLHPSQWKYLPRTFDLCQLSPIAAMVEAPIESTVTAADFAEAAETFPALLSSFSEDRKQKARALLPSAPPAPREPGEIEDDVVQDVLDLATSVFECRNVGTQGHARSSPVVGSDDLLSHHCGAPDHGLPHRGYYYWYSSSEEGKLLFSEEGSQVAASLVRLAGLDPTTALASDMDKKDLRFSCSRCIPLNVSGSWSRRGYSWRSAILHVLDHAHSGPSQPNVQYNWAVLSVTDADAVKASEMLDRKWDRESWTCARCTTFLDNLRKRVDILDHLKSEHQIADPKQGDDFIFHERFRSSFVGSVSYSVPKPSKEQLQVMTANGAPKVHCVHCSSVSLSAKNRLFDVVGVTQHIKAKHNCPNPQMGKDFVVAKAAR</sequence>
<dbReference type="InterPro" id="IPR001810">
    <property type="entry name" value="F-box_dom"/>
</dbReference>
<dbReference type="EMBL" id="NHYE01000841">
    <property type="protein sequence ID" value="PPR02550.1"/>
    <property type="molecule type" value="Genomic_DNA"/>
</dbReference>
<dbReference type="CDD" id="cd09917">
    <property type="entry name" value="F-box_SF"/>
    <property type="match status" value="1"/>
</dbReference>
<reference evidence="3 4" key="1">
    <citation type="journal article" date="2018" name="Evol. Lett.">
        <title>Horizontal gene cluster transfer increased hallucinogenic mushroom diversity.</title>
        <authorList>
            <person name="Reynolds H.T."/>
            <person name="Vijayakumar V."/>
            <person name="Gluck-Thaler E."/>
            <person name="Korotkin H.B."/>
            <person name="Matheny P.B."/>
            <person name="Slot J.C."/>
        </authorList>
    </citation>
    <scope>NUCLEOTIDE SEQUENCE [LARGE SCALE GENOMIC DNA]</scope>
    <source>
        <strain evidence="3 4">SRW20</strain>
    </source>
</reference>
<evidence type="ECO:0000313" key="3">
    <source>
        <dbReference type="EMBL" id="PPR02550.1"/>
    </source>
</evidence>
<keyword evidence="4" id="KW-1185">Reference proteome</keyword>
<protein>
    <recommendedName>
        <fullName evidence="2">F-box domain-containing protein</fullName>
    </recommendedName>
</protein>
<dbReference type="InterPro" id="IPR036047">
    <property type="entry name" value="F-box-like_dom_sf"/>
</dbReference>
<feature type="compositionally biased region" description="Acidic residues" evidence="1">
    <location>
        <begin position="17"/>
        <end position="33"/>
    </location>
</feature>
<dbReference type="Proteomes" id="UP000284706">
    <property type="component" value="Unassembled WGS sequence"/>
</dbReference>
<dbReference type="OrthoDB" id="2322499at2759"/>
<dbReference type="SMART" id="SM00256">
    <property type="entry name" value="FBOX"/>
    <property type="match status" value="1"/>
</dbReference>
<dbReference type="Pfam" id="PF00646">
    <property type="entry name" value="F-box"/>
    <property type="match status" value="1"/>
</dbReference>
<organism evidence="3 4">
    <name type="scientific">Gymnopilus dilepis</name>
    <dbReference type="NCBI Taxonomy" id="231916"/>
    <lineage>
        <taxon>Eukaryota</taxon>
        <taxon>Fungi</taxon>
        <taxon>Dikarya</taxon>
        <taxon>Basidiomycota</taxon>
        <taxon>Agaricomycotina</taxon>
        <taxon>Agaricomycetes</taxon>
        <taxon>Agaricomycetidae</taxon>
        <taxon>Agaricales</taxon>
        <taxon>Agaricineae</taxon>
        <taxon>Hymenogastraceae</taxon>
        <taxon>Gymnopilus</taxon>
    </lineage>
</organism>
<gene>
    <name evidence="3" type="ORF">CVT26_012018</name>
</gene>
<evidence type="ECO:0000259" key="2">
    <source>
        <dbReference type="PROSITE" id="PS50181"/>
    </source>
</evidence>
<feature type="compositionally biased region" description="Basic residues" evidence="1">
    <location>
        <begin position="53"/>
        <end position="65"/>
    </location>
</feature>
<evidence type="ECO:0000256" key="1">
    <source>
        <dbReference type="SAM" id="MobiDB-lite"/>
    </source>
</evidence>
<dbReference type="SUPFAM" id="SSF81383">
    <property type="entry name" value="F-box domain"/>
    <property type="match status" value="1"/>
</dbReference>
<dbReference type="STRING" id="231916.A0A409YHS6"/>
<proteinExistence type="predicted"/>
<accession>A0A409YHS6</accession>